<reference evidence="1" key="1">
    <citation type="submission" date="2022-10" db="EMBL/GenBank/DDBJ databases">
        <title>Genome Sequence of Xylaria curta.</title>
        <authorList>
            <person name="Buettner E."/>
        </authorList>
    </citation>
    <scope>NUCLEOTIDE SEQUENCE</scope>
    <source>
        <strain evidence="1">Babe10</strain>
    </source>
</reference>
<keyword evidence="2" id="KW-1185">Reference proteome</keyword>
<protein>
    <submittedName>
        <fullName evidence="1">Uncharacterized protein</fullName>
    </submittedName>
</protein>
<organism evidence="1 2">
    <name type="scientific">Xylaria curta</name>
    <dbReference type="NCBI Taxonomy" id="42375"/>
    <lineage>
        <taxon>Eukaryota</taxon>
        <taxon>Fungi</taxon>
        <taxon>Dikarya</taxon>
        <taxon>Ascomycota</taxon>
        <taxon>Pezizomycotina</taxon>
        <taxon>Sordariomycetes</taxon>
        <taxon>Xylariomycetidae</taxon>
        <taxon>Xylariales</taxon>
        <taxon>Xylariaceae</taxon>
        <taxon>Xylaria</taxon>
    </lineage>
</organism>
<proteinExistence type="predicted"/>
<gene>
    <name evidence="1" type="ORF">NUW58_g538</name>
</gene>
<evidence type="ECO:0000313" key="2">
    <source>
        <dbReference type="Proteomes" id="UP001143856"/>
    </source>
</evidence>
<dbReference type="EMBL" id="JAPDGR010000047">
    <property type="protein sequence ID" value="KAJ2997760.1"/>
    <property type="molecule type" value="Genomic_DNA"/>
</dbReference>
<accession>A0ACC1PNU8</accession>
<dbReference type="Proteomes" id="UP001143856">
    <property type="component" value="Unassembled WGS sequence"/>
</dbReference>
<comment type="caution">
    <text evidence="1">The sequence shown here is derived from an EMBL/GenBank/DDBJ whole genome shotgun (WGS) entry which is preliminary data.</text>
</comment>
<sequence length="253" mass="28577">MRAKHSRRLAVATSQRHHQGDNNQTSNPEHRHSLVLDDREQNKEGSDVLLQAQESQASTLTLSDDKSIDLGGLQPNTIAAIQHLQRRWRARGKDGTQSSLAKELRLRGSDRANVRTDNRDDHNKTRDDKYFAPSHNGRAGAQGKDVDEEDNVRPPASKRRKPNRHPSEVEPPTKPKSGQSLRRRLAYRRDNSAKVEDEKGDNTYQPPSNRRKGSSLARSTVCRPATRRHLHLDNAASFSQRVRTSASGRKRSD</sequence>
<evidence type="ECO:0000313" key="1">
    <source>
        <dbReference type="EMBL" id="KAJ2997760.1"/>
    </source>
</evidence>
<name>A0ACC1PNU8_9PEZI</name>